<comment type="cofactor">
    <cofactor evidence="1">
        <name>Zn(2+)</name>
        <dbReference type="ChEBI" id="CHEBI:29105"/>
    </cofactor>
</comment>
<dbReference type="Proteomes" id="UP000053328">
    <property type="component" value="Unassembled WGS sequence"/>
</dbReference>
<sequence length="381" mass="43328">MSVLRSISLAERQAIKRDILASNDTFVAALPKVELHVHIEGTLTPSLRWKLAQRNGMTLGLKRTGTVYHTLEQLEASYELIVSRPGHSFNHAEERFTFFEAYYDGFEVLVTKQDFYDLAMNYFEHAASMNVRYCEPFFDPQGHTRRGVSWATMMGGLKEAQLEAERRLKVKSKWTMCFLRDMSPESAMEHLEAALPYRDMIVGIGLDSDEYLRPPSLFEAVFSRARAEGFHLTCHCDVGQQDTHDHIRQVASTMGGTGAERIDHGINAAEKPELVELIRRNGLGMTICPWAYMRHEPLDEIFPRLRVLYDAGIPVSIASDDPAYMEDSWLIHNMLVAKKMCNFTNEDMEKLTRNAVSICWAPDNVKSDILQELEAVVAAFS</sequence>
<evidence type="ECO:0000313" key="5">
    <source>
        <dbReference type="EMBL" id="KIW14563.1"/>
    </source>
</evidence>
<dbReference type="VEuPathDB" id="FungiDB:PV08_07347"/>
<dbReference type="AlphaFoldDB" id="A0A0D2B6Q9"/>
<evidence type="ECO:0000256" key="2">
    <source>
        <dbReference type="ARBA" id="ARBA00022723"/>
    </source>
</evidence>
<feature type="domain" description="Adenosine deaminase" evidence="4">
    <location>
        <begin position="31"/>
        <end position="374"/>
    </location>
</feature>
<accession>A0A0D2B6Q9</accession>
<keyword evidence="6" id="KW-1185">Reference proteome</keyword>
<dbReference type="InterPro" id="IPR006330">
    <property type="entry name" value="Ado/ade_deaminase"/>
</dbReference>
<evidence type="ECO:0000313" key="6">
    <source>
        <dbReference type="Proteomes" id="UP000053328"/>
    </source>
</evidence>
<name>A0A0D2B6Q9_9EURO</name>
<dbReference type="GO" id="GO:0006146">
    <property type="term" value="P:adenine catabolic process"/>
    <property type="evidence" value="ECO:0007669"/>
    <property type="project" value="TreeGrafter"/>
</dbReference>
<dbReference type="SUPFAM" id="SSF51556">
    <property type="entry name" value="Metallo-dependent hydrolases"/>
    <property type="match status" value="1"/>
</dbReference>
<dbReference type="Pfam" id="PF00962">
    <property type="entry name" value="A_deaminase"/>
    <property type="match status" value="1"/>
</dbReference>
<dbReference type="EMBL" id="KN847496">
    <property type="protein sequence ID" value="KIW14563.1"/>
    <property type="molecule type" value="Genomic_DNA"/>
</dbReference>
<dbReference type="GO" id="GO:0005829">
    <property type="term" value="C:cytosol"/>
    <property type="evidence" value="ECO:0007669"/>
    <property type="project" value="TreeGrafter"/>
</dbReference>
<dbReference type="InterPro" id="IPR001365">
    <property type="entry name" value="A_deaminase_dom"/>
</dbReference>
<dbReference type="PANTHER" id="PTHR43114">
    <property type="entry name" value="ADENINE DEAMINASE"/>
    <property type="match status" value="1"/>
</dbReference>
<dbReference type="GO" id="GO:0043103">
    <property type="term" value="P:hypoxanthine salvage"/>
    <property type="evidence" value="ECO:0007669"/>
    <property type="project" value="TreeGrafter"/>
</dbReference>
<dbReference type="InterPro" id="IPR032466">
    <property type="entry name" value="Metal_Hydrolase"/>
</dbReference>
<keyword evidence="3" id="KW-0378">Hydrolase</keyword>
<evidence type="ECO:0000256" key="3">
    <source>
        <dbReference type="ARBA" id="ARBA00022801"/>
    </source>
</evidence>
<evidence type="ECO:0000256" key="1">
    <source>
        <dbReference type="ARBA" id="ARBA00001947"/>
    </source>
</evidence>
<dbReference type="GO" id="GO:0046872">
    <property type="term" value="F:metal ion binding"/>
    <property type="evidence" value="ECO:0007669"/>
    <property type="project" value="UniProtKB-KW"/>
</dbReference>
<reference evidence="5 6" key="1">
    <citation type="submission" date="2015-01" db="EMBL/GenBank/DDBJ databases">
        <title>The Genome Sequence of Exophiala spinifera CBS89968.</title>
        <authorList>
            <consortium name="The Broad Institute Genomics Platform"/>
            <person name="Cuomo C."/>
            <person name="de Hoog S."/>
            <person name="Gorbushina A."/>
            <person name="Stielow B."/>
            <person name="Teixiera M."/>
            <person name="Abouelleil A."/>
            <person name="Chapman S.B."/>
            <person name="Priest M."/>
            <person name="Young S.K."/>
            <person name="Wortman J."/>
            <person name="Nusbaum C."/>
            <person name="Birren B."/>
        </authorList>
    </citation>
    <scope>NUCLEOTIDE SEQUENCE [LARGE SCALE GENOMIC DNA]</scope>
    <source>
        <strain evidence="5 6">CBS 89968</strain>
    </source>
</reference>
<dbReference type="Gene3D" id="3.20.20.140">
    <property type="entry name" value="Metal-dependent hydrolases"/>
    <property type="match status" value="1"/>
</dbReference>
<dbReference type="PANTHER" id="PTHR43114:SF7">
    <property type="entry name" value="ADENOSINE DEAMINASE DOMAIN-CONTAINING PROTEIN"/>
    <property type="match status" value="1"/>
</dbReference>
<protein>
    <submittedName>
        <fullName evidence="5">Adenosine deaminase</fullName>
    </submittedName>
</protein>
<dbReference type="RefSeq" id="XP_016234779.1">
    <property type="nucleotide sequence ID" value="XM_016381677.1"/>
</dbReference>
<dbReference type="OrthoDB" id="272271at2759"/>
<gene>
    <name evidence="5" type="ORF">PV08_07347</name>
</gene>
<dbReference type="GeneID" id="27334430"/>
<dbReference type="STRING" id="91928.A0A0D2B6Q9"/>
<dbReference type="HOGENOM" id="CLU_039228_7_0_1"/>
<dbReference type="NCBIfam" id="TIGR01430">
    <property type="entry name" value="aden_deam"/>
    <property type="match status" value="1"/>
</dbReference>
<organism evidence="5 6">
    <name type="scientific">Exophiala spinifera</name>
    <dbReference type="NCBI Taxonomy" id="91928"/>
    <lineage>
        <taxon>Eukaryota</taxon>
        <taxon>Fungi</taxon>
        <taxon>Dikarya</taxon>
        <taxon>Ascomycota</taxon>
        <taxon>Pezizomycotina</taxon>
        <taxon>Eurotiomycetes</taxon>
        <taxon>Chaetothyriomycetidae</taxon>
        <taxon>Chaetothyriales</taxon>
        <taxon>Herpotrichiellaceae</taxon>
        <taxon>Exophiala</taxon>
    </lineage>
</organism>
<evidence type="ECO:0000259" key="4">
    <source>
        <dbReference type="Pfam" id="PF00962"/>
    </source>
</evidence>
<keyword evidence="2" id="KW-0479">Metal-binding</keyword>
<proteinExistence type="predicted"/>
<dbReference type="GO" id="GO:0000034">
    <property type="term" value="F:adenine deaminase activity"/>
    <property type="evidence" value="ECO:0007669"/>
    <property type="project" value="TreeGrafter"/>
</dbReference>